<name>A0ACC2GEH5_DALPE</name>
<keyword evidence="2" id="KW-1185">Reference proteome</keyword>
<protein>
    <submittedName>
        <fullName evidence="1">Uncharacterized protein</fullName>
    </submittedName>
</protein>
<sequence>MSDSLSGYLSGIVLMLSTCQPYGAETVWHLRQPASTPTDKLPLTPSLSMPSWRNIQDQSPGATRLPPVTLRAGISLIVQPSLTGRSKAQTRWRTAGMECNAF</sequence>
<evidence type="ECO:0000313" key="2">
    <source>
        <dbReference type="Proteomes" id="UP001157502"/>
    </source>
</evidence>
<gene>
    <name evidence="1" type="ORF">DPEC_G00175870</name>
</gene>
<dbReference type="EMBL" id="CM055741">
    <property type="protein sequence ID" value="KAJ8002059.1"/>
    <property type="molecule type" value="Genomic_DNA"/>
</dbReference>
<accession>A0ACC2GEH5</accession>
<reference evidence="1" key="1">
    <citation type="submission" date="2021-05" db="EMBL/GenBank/DDBJ databases">
        <authorList>
            <person name="Pan Q."/>
            <person name="Jouanno E."/>
            <person name="Zahm M."/>
            <person name="Klopp C."/>
            <person name="Cabau C."/>
            <person name="Louis A."/>
            <person name="Berthelot C."/>
            <person name="Parey E."/>
            <person name="Roest Crollius H."/>
            <person name="Montfort J."/>
            <person name="Robinson-Rechavi M."/>
            <person name="Bouchez O."/>
            <person name="Lampietro C."/>
            <person name="Lopez Roques C."/>
            <person name="Donnadieu C."/>
            <person name="Postlethwait J."/>
            <person name="Bobe J."/>
            <person name="Dillon D."/>
            <person name="Chandos A."/>
            <person name="von Hippel F."/>
            <person name="Guiguen Y."/>
        </authorList>
    </citation>
    <scope>NUCLEOTIDE SEQUENCE</scope>
    <source>
        <strain evidence="1">YG-Jan2019</strain>
    </source>
</reference>
<evidence type="ECO:0000313" key="1">
    <source>
        <dbReference type="EMBL" id="KAJ8002059.1"/>
    </source>
</evidence>
<proteinExistence type="predicted"/>
<organism evidence="1 2">
    <name type="scientific">Dallia pectoralis</name>
    <name type="common">Alaska blackfish</name>
    <dbReference type="NCBI Taxonomy" id="75939"/>
    <lineage>
        <taxon>Eukaryota</taxon>
        <taxon>Metazoa</taxon>
        <taxon>Chordata</taxon>
        <taxon>Craniata</taxon>
        <taxon>Vertebrata</taxon>
        <taxon>Euteleostomi</taxon>
        <taxon>Actinopterygii</taxon>
        <taxon>Neopterygii</taxon>
        <taxon>Teleostei</taxon>
        <taxon>Protacanthopterygii</taxon>
        <taxon>Esociformes</taxon>
        <taxon>Umbridae</taxon>
        <taxon>Dallia</taxon>
    </lineage>
</organism>
<dbReference type="Proteomes" id="UP001157502">
    <property type="component" value="Chromosome 14"/>
</dbReference>
<comment type="caution">
    <text evidence="1">The sequence shown here is derived from an EMBL/GenBank/DDBJ whole genome shotgun (WGS) entry which is preliminary data.</text>
</comment>